<comment type="domain">
    <text evidence="7">The DHHC domain is required for palmitoyltransferase activity.</text>
</comment>
<evidence type="ECO:0000313" key="11">
    <source>
        <dbReference type="Proteomes" id="UP000678393"/>
    </source>
</evidence>
<accession>A0A8S3YIU8</accession>
<comment type="catalytic activity">
    <reaction evidence="7">
        <text>L-cysteinyl-[protein] + hexadecanoyl-CoA = S-hexadecanoyl-L-cysteinyl-[protein] + CoA</text>
        <dbReference type="Rhea" id="RHEA:36683"/>
        <dbReference type="Rhea" id="RHEA-COMP:10131"/>
        <dbReference type="Rhea" id="RHEA-COMP:11032"/>
        <dbReference type="ChEBI" id="CHEBI:29950"/>
        <dbReference type="ChEBI" id="CHEBI:57287"/>
        <dbReference type="ChEBI" id="CHEBI:57379"/>
        <dbReference type="ChEBI" id="CHEBI:74151"/>
        <dbReference type="EC" id="2.3.1.225"/>
    </reaction>
</comment>
<feature type="transmembrane region" description="Helical" evidence="7">
    <location>
        <begin position="27"/>
        <end position="49"/>
    </location>
</feature>
<dbReference type="InterPro" id="IPR001594">
    <property type="entry name" value="Palmitoyltrfase_DHHC"/>
</dbReference>
<evidence type="ECO:0000313" key="10">
    <source>
        <dbReference type="EMBL" id="CAG5114576.1"/>
    </source>
</evidence>
<keyword evidence="4 7" id="KW-1133">Transmembrane helix</keyword>
<comment type="caution">
    <text evidence="10">The sequence shown here is derived from an EMBL/GenBank/DDBJ whole genome shotgun (WGS) entry which is preliminary data.</text>
</comment>
<evidence type="ECO:0000256" key="4">
    <source>
        <dbReference type="ARBA" id="ARBA00022989"/>
    </source>
</evidence>
<dbReference type="EC" id="2.3.1.225" evidence="7"/>
<evidence type="ECO:0000256" key="1">
    <source>
        <dbReference type="ARBA" id="ARBA00004141"/>
    </source>
</evidence>
<keyword evidence="6 7" id="KW-0012">Acyltransferase</keyword>
<dbReference type="OrthoDB" id="9909019at2759"/>
<comment type="similarity">
    <text evidence="7">Belongs to the DHHC palmitoyltransferase family.</text>
</comment>
<feature type="compositionally biased region" description="Basic and acidic residues" evidence="8">
    <location>
        <begin position="292"/>
        <end position="309"/>
    </location>
</feature>
<keyword evidence="11" id="KW-1185">Reference proteome</keyword>
<dbReference type="AlphaFoldDB" id="A0A8S3YIU8"/>
<dbReference type="PROSITE" id="PS50216">
    <property type="entry name" value="DHHC"/>
    <property type="match status" value="1"/>
</dbReference>
<proteinExistence type="inferred from homology"/>
<evidence type="ECO:0000259" key="9">
    <source>
        <dbReference type="Pfam" id="PF01529"/>
    </source>
</evidence>
<feature type="compositionally biased region" description="Basic and acidic residues" evidence="8">
    <location>
        <begin position="332"/>
        <end position="352"/>
    </location>
</feature>
<protein>
    <recommendedName>
        <fullName evidence="7">Palmitoyltransferase</fullName>
        <ecNumber evidence="7">2.3.1.225</ecNumber>
    </recommendedName>
</protein>
<dbReference type="GO" id="GO:0006612">
    <property type="term" value="P:protein targeting to membrane"/>
    <property type="evidence" value="ECO:0007669"/>
    <property type="project" value="TreeGrafter"/>
</dbReference>
<keyword evidence="3 7" id="KW-0812">Transmembrane</keyword>
<feature type="transmembrane region" description="Helical" evidence="7">
    <location>
        <begin position="153"/>
        <end position="181"/>
    </location>
</feature>
<feature type="compositionally biased region" description="Polar residues" evidence="8">
    <location>
        <begin position="463"/>
        <end position="476"/>
    </location>
</feature>
<evidence type="ECO:0000256" key="5">
    <source>
        <dbReference type="ARBA" id="ARBA00023136"/>
    </source>
</evidence>
<evidence type="ECO:0000256" key="6">
    <source>
        <dbReference type="ARBA" id="ARBA00023315"/>
    </source>
</evidence>
<feature type="region of interest" description="Disordered" evidence="8">
    <location>
        <begin position="400"/>
        <end position="476"/>
    </location>
</feature>
<evidence type="ECO:0000256" key="8">
    <source>
        <dbReference type="SAM" id="MobiDB-lite"/>
    </source>
</evidence>
<reference evidence="10" key="1">
    <citation type="submission" date="2021-04" db="EMBL/GenBank/DDBJ databases">
        <authorList>
            <consortium name="Molecular Ecology Group"/>
        </authorList>
    </citation>
    <scope>NUCLEOTIDE SEQUENCE</scope>
</reference>
<sequence length="505" mass="56849">MSTTEDVKYNEHSRNHGWNCPWHSLQVVAWIVIVYFVIIHYGCFIPSLISASQIPLYCVTTIFVIGLVTTLVVATSLDPAISAVRDKGGNKKVQKLDRSKHRHAIEDKFCALCEVSVQDPKAKHCSACNKCVAGFDHHCRWLNNCVGDRNYKWFFATLLFAIMASLIVTCVGLTLFIGFFIDKSNGHIFQVYKDAIESESERPATLEMFQKPVADSLFLTFDVITVVLAVIAFGFLVHLTQFHIWLIYKGMSTYDFIIREREKNSENQVSSLGEIPVTKTQPRKANKITPSKQERSNGDSVKAEDDLRLYQKSLEVSEMVERGETPPPHATPIRDKKPHRDNGHMNDPEHSTVKRPLPLPHLQKGLSVLSSADVQCHTESEYPSNLLSCRNQGQDKHTTGYTVLDNESPTAKLSSHDSSMEGHPDTSCGSNIKTLPLTPIPKTKWHQQQIPPLDLSSLRASKESSNSYKPYTGTSRSYDTYRFTDDHNPQGYLQTLTESVSDTVF</sequence>
<feature type="transmembrane region" description="Helical" evidence="7">
    <location>
        <begin position="56"/>
        <end position="77"/>
    </location>
</feature>
<keyword evidence="5 7" id="KW-0472">Membrane</keyword>
<gene>
    <name evidence="10" type="ORF">CUNI_LOCUS134</name>
</gene>
<feature type="transmembrane region" description="Helical" evidence="7">
    <location>
        <begin position="217"/>
        <end position="239"/>
    </location>
</feature>
<name>A0A8S3YIU8_9EUPU</name>
<evidence type="ECO:0000256" key="3">
    <source>
        <dbReference type="ARBA" id="ARBA00022692"/>
    </source>
</evidence>
<feature type="region of interest" description="Disordered" evidence="8">
    <location>
        <begin position="268"/>
        <end position="356"/>
    </location>
</feature>
<dbReference type="Pfam" id="PF01529">
    <property type="entry name" value="DHHC"/>
    <property type="match status" value="1"/>
</dbReference>
<keyword evidence="2 7" id="KW-0808">Transferase</keyword>
<evidence type="ECO:0000256" key="7">
    <source>
        <dbReference type="RuleBase" id="RU079119"/>
    </source>
</evidence>
<dbReference type="Proteomes" id="UP000678393">
    <property type="component" value="Unassembled WGS sequence"/>
</dbReference>
<dbReference type="GO" id="GO:0016020">
    <property type="term" value="C:membrane"/>
    <property type="evidence" value="ECO:0007669"/>
    <property type="project" value="UniProtKB-SubCell"/>
</dbReference>
<dbReference type="PANTHER" id="PTHR22883">
    <property type="entry name" value="ZINC FINGER DHHC DOMAIN CONTAINING PROTEIN"/>
    <property type="match status" value="1"/>
</dbReference>
<feature type="compositionally biased region" description="Basic and acidic residues" evidence="8">
    <location>
        <begin position="414"/>
        <end position="424"/>
    </location>
</feature>
<feature type="compositionally biased region" description="Polar residues" evidence="8">
    <location>
        <begin position="400"/>
        <end position="413"/>
    </location>
</feature>
<dbReference type="PANTHER" id="PTHR22883:SF203">
    <property type="entry name" value="PALMITOYLTRANSFERASE"/>
    <property type="match status" value="1"/>
</dbReference>
<organism evidence="10 11">
    <name type="scientific">Candidula unifasciata</name>
    <dbReference type="NCBI Taxonomy" id="100452"/>
    <lineage>
        <taxon>Eukaryota</taxon>
        <taxon>Metazoa</taxon>
        <taxon>Spiralia</taxon>
        <taxon>Lophotrochozoa</taxon>
        <taxon>Mollusca</taxon>
        <taxon>Gastropoda</taxon>
        <taxon>Heterobranchia</taxon>
        <taxon>Euthyneura</taxon>
        <taxon>Panpulmonata</taxon>
        <taxon>Eupulmonata</taxon>
        <taxon>Stylommatophora</taxon>
        <taxon>Helicina</taxon>
        <taxon>Helicoidea</taxon>
        <taxon>Geomitridae</taxon>
        <taxon>Candidula</taxon>
    </lineage>
</organism>
<dbReference type="GO" id="GO:0005783">
    <property type="term" value="C:endoplasmic reticulum"/>
    <property type="evidence" value="ECO:0007669"/>
    <property type="project" value="TreeGrafter"/>
</dbReference>
<dbReference type="GO" id="GO:0005794">
    <property type="term" value="C:Golgi apparatus"/>
    <property type="evidence" value="ECO:0007669"/>
    <property type="project" value="TreeGrafter"/>
</dbReference>
<evidence type="ECO:0000256" key="2">
    <source>
        <dbReference type="ARBA" id="ARBA00022679"/>
    </source>
</evidence>
<comment type="subcellular location">
    <subcellularLocation>
        <location evidence="1">Membrane</location>
        <topology evidence="1">Multi-pass membrane protein</topology>
    </subcellularLocation>
</comment>
<dbReference type="GO" id="GO:0019706">
    <property type="term" value="F:protein-cysteine S-palmitoyltransferase activity"/>
    <property type="evidence" value="ECO:0007669"/>
    <property type="project" value="UniProtKB-EC"/>
</dbReference>
<dbReference type="EMBL" id="CAJHNH020000011">
    <property type="protein sequence ID" value="CAG5114576.1"/>
    <property type="molecule type" value="Genomic_DNA"/>
</dbReference>
<dbReference type="InterPro" id="IPR039859">
    <property type="entry name" value="PFA4/ZDH16/20/ERF2-like"/>
</dbReference>
<feature type="domain" description="Palmitoyltransferase DHHC" evidence="9">
    <location>
        <begin position="105"/>
        <end position="257"/>
    </location>
</feature>